<dbReference type="SUPFAM" id="SSF52172">
    <property type="entry name" value="CheY-like"/>
    <property type="match status" value="1"/>
</dbReference>
<evidence type="ECO:0000313" key="5">
    <source>
        <dbReference type="Proteomes" id="UP001304071"/>
    </source>
</evidence>
<reference evidence="4 5" key="1">
    <citation type="submission" date="2023-11" db="EMBL/GenBank/DDBJ databases">
        <title>Plant-associative lifestyle of Vibrio porteresiae and its evolutionary dynamics.</title>
        <authorList>
            <person name="Rameshkumar N."/>
            <person name="Kirti K."/>
        </authorList>
    </citation>
    <scope>NUCLEOTIDE SEQUENCE [LARGE SCALE GENOMIC DNA]</scope>
    <source>
        <strain evidence="4 5">MSSRF30</strain>
    </source>
</reference>
<dbReference type="InterPro" id="IPR011006">
    <property type="entry name" value="CheY-like_superfamily"/>
</dbReference>
<dbReference type="Proteomes" id="UP001304071">
    <property type="component" value="Chromosome 2"/>
</dbReference>
<dbReference type="SMART" id="SM00448">
    <property type="entry name" value="REC"/>
    <property type="match status" value="1"/>
</dbReference>
<gene>
    <name evidence="4" type="ORF">R8Z52_21240</name>
</gene>
<protein>
    <submittedName>
        <fullName evidence="4">Response regulator</fullName>
    </submittedName>
</protein>
<proteinExistence type="predicted"/>
<dbReference type="EMBL" id="CP138204">
    <property type="protein sequence ID" value="WPC75456.1"/>
    <property type="molecule type" value="Genomic_DNA"/>
</dbReference>
<sequence length="385" mass="44035">MKADAKLSAFLFYDTLDVLDIIKPVVAPCFHSIYELSMEHDLERFLRLLKESHYCAVFVFACGSPATALQFIRDVESQQSPSLWQKYPSEAVLICDKHERASAFAMCRNNLFYSYETMRPIYDLGKVQLMLKRVSQHAMTRADLYYAEMESRSMTNEITKSNTELDSLLLRMAEERHRSGSMFSGLLEEDPVDSRRQQWMNMLEDMVNKLPEGERFDFDHLLSRRSIAPKVSQLQSHHEQTLVSFEHSVERAKPKLNANKIRLPVVIVADDQPVMQKIIRSILEPRGYQVELAGNGVEVLLKSQSTQPDLILLDIDMPVMNGFETLTLLKSTPALATIPVIMLTSFSDKEVFSQSIKSGAVDYIVKPTNAEILMRKITPYITKIQ</sequence>
<organism evidence="4 5">
    <name type="scientific">Vibrio porteresiae DSM 19223</name>
    <dbReference type="NCBI Taxonomy" id="1123496"/>
    <lineage>
        <taxon>Bacteria</taxon>
        <taxon>Pseudomonadati</taxon>
        <taxon>Pseudomonadota</taxon>
        <taxon>Gammaproteobacteria</taxon>
        <taxon>Vibrionales</taxon>
        <taxon>Vibrionaceae</taxon>
        <taxon>Vibrio</taxon>
    </lineage>
</organism>
<accession>A0ABZ0QHF9</accession>
<feature type="modified residue" description="4-aspartylphosphate" evidence="2">
    <location>
        <position position="314"/>
    </location>
</feature>
<evidence type="ECO:0000259" key="3">
    <source>
        <dbReference type="PROSITE" id="PS50110"/>
    </source>
</evidence>
<dbReference type="RefSeq" id="WP_261897441.1">
    <property type="nucleotide sequence ID" value="NZ_AP024896.1"/>
</dbReference>
<evidence type="ECO:0000256" key="2">
    <source>
        <dbReference type="PROSITE-ProRule" id="PRU00169"/>
    </source>
</evidence>
<evidence type="ECO:0000256" key="1">
    <source>
        <dbReference type="ARBA" id="ARBA00022553"/>
    </source>
</evidence>
<name>A0ABZ0QHF9_9VIBR</name>
<dbReference type="PROSITE" id="PS50110">
    <property type="entry name" value="RESPONSE_REGULATORY"/>
    <property type="match status" value="1"/>
</dbReference>
<keyword evidence="1 2" id="KW-0597">Phosphoprotein</keyword>
<feature type="domain" description="Response regulatory" evidence="3">
    <location>
        <begin position="265"/>
        <end position="381"/>
    </location>
</feature>
<dbReference type="PANTHER" id="PTHR44591:SF3">
    <property type="entry name" value="RESPONSE REGULATORY DOMAIN-CONTAINING PROTEIN"/>
    <property type="match status" value="1"/>
</dbReference>
<dbReference type="InterPro" id="IPR001789">
    <property type="entry name" value="Sig_transdc_resp-reg_receiver"/>
</dbReference>
<keyword evidence="5" id="KW-1185">Reference proteome</keyword>
<evidence type="ECO:0000313" key="4">
    <source>
        <dbReference type="EMBL" id="WPC75456.1"/>
    </source>
</evidence>
<dbReference type="PANTHER" id="PTHR44591">
    <property type="entry name" value="STRESS RESPONSE REGULATOR PROTEIN 1"/>
    <property type="match status" value="1"/>
</dbReference>
<dbReference type="InterPro" id="IPR050595">
    <property type="entry name" value="Bact_response_regulator"/>
</dbReference>
<dbReference type="Gene3D" id="3.40.50.2300">
    <property type="match status" value="1"/>
</dbReference>
<dbReference type="Pfam" id="PF00072">
    <property type="entry name" value="Response_reg"/>
    <property type="match status" value="1"/>
</dbReference>